<protein>
    <submittedName>
        <fullName evidence="1">Uncharacterized protein</fullName>
    </submittedName>
</protein>
<organism evidence="1 2">
    <name type="scientific">Chitinophaga costaii</name>
    <dbReference type="NCBI Taxonomy" id="1335309"/>
    <lineage>
        <taxon>Bacteria</taxon>
        <taxon>Pseudomonadati</taxon>
        <taxon>Bacteroidota</taxon>
        <taxon>Chitinophagia</taxon>
        <taxon>Chitinophagales</taxon>
        <taxon>Chitinophagaceae</taxon>
        <taxon>Chitinophaga</taxon>
    </lineage>
</organism>
<dbReference type="Proteomes" id="UP000242818">
    <property type="component" value="Unassembled WGS sequence"/>
</dbReference>
<reference evidence="1 2" key="1">
    <citation type="submission" date="2016-08" db="EMBL/GenBank/DDBJ databases">
        <authorList>
            <person name="Seilhamer J.J."/>
        </authorList>
    </citation>
    <scope>NUCLEOTIDE SEQUENCE [LARGE SCALE GENOMIC DNA]</scope>
    <source>
        <strain evidence="1 2">A37T2</strain>
    </source>
</reference>
<proteinExistence type="predicted"/>
<name>A0A1C4AD42_9BACT</name>
<dbReference type="STRING" id="1335309.GA0116948_10284"/>
<sequence length="42" mass="4797">MGWKTAYLAIAYISTTMPIKKTAGQKTSSFNTHIYKKNTIRM</sequence>
<accession>A0A1C4AD42</accession>
<dbReference type="AlphaFoldDB" id="A0A1C4AD42"/>
<keyword evidence="2" id="KW-1185">Reference proteome</keyword>
<evidence type="ECO:0000313" key="1">
    <source>
        <dbReference type="EMBL" id="SCB92602.1"/>
    </source>
</evidence>
<gene>
    <name evidence="1" type="ORF">GA0116948_10284</name>
</gene>
<evidence type="ECO:0000313" key="2">
    <source>
        <dbReference type="Proteomes" id="UP000242818"/>
    </source>
</evidence>
<dbReference type="EMBL" id="FMAR01000002">
    <property type="protein sequence ID" value="SCB92602.1"/>
    <property type="molecule type" value="Genomic_DNA"/>
</dbReference>